<evidence type="ECO:0000256" key="1">
    <source>
        <dbReference type="SAM" id="Phobius"/>
    </source>
</evidence>
<feature type="transmembrane region" description="Helical" evidence="1">
    <location>
        <begin position="7"/>
        <end position="28"/>
    </location>
</feature>
<dbReference type="Proteomes" id="UP000035648">
    <property type="component" value="Chromosome"/>
</dbReference>
<dbReference type="STRING" id="1618337.UT28_C0001G0474"/>
<keyword evidence="1" id="KW-0472">Membrane</keyword>
<protein>
    <submittedName>
        <fullName evidence="2">Uncharacterized protein</fullName>
    </submittedName>
</protein>
<sequence length="85" mass="9366">MIVVLNIVKYLSFLITGLCAIAGVMFIATAPLTLGVSVHIANIAKAICIIFVSSLALAFLSSNLIDWLQRRYRMNNGQIQIMVQR</sequence>
<dbReference type="KEGG" id="bbgw:UT28_C0001G0474"/>
<reference evidence="2 3" key="1">
    <citation type="journal article" date="2015" name="Nature">
        <title>rRNA introns, odd ribosomes, and small enigmatic genomes across a large radiation of phyla.</title>
        <authorList>
            <person name="Brown C.T."/>
            <person name="Hug L.A."/>
            <person name="Thomas B.C."/>
            <person name="Sharon I."/>
            <person name="Castelle C.J."/>
            <person name="Singh A."/>
            <person name="Wilkins M.J."/>
            <person name="Williams K.H."/>
            <person name="Banfield J.F."/>
        </authorList>
    </citation>
    <scope>NUCLEOTIDE SEQUENCE [LARGE SCALE GENOMIC DNA]</scope>
</reference>
<dbReference type="AlphaFoldDB" id="A0A0G4B363"/>
<feature type="transmembrane region" description="Helical" evidence="1">
    <location>
        <begin position="40"/>
        <end position="65"/>
    </location>
</feature>
<organism evidence="2 3">
    <name type="scientific">Berkelbacteria bacterium GW2011_GWE1_39_12</name>
    <dbReference type="NCBI Taxonomy" id="1618337"/>
    <lineage>
        <taxon>Bacteria</taxon>
        <taxon>Candidatus Berkelbacteria</taxon>
    </lineage>
</organism>
<proteinExistence type="predicted"/>
<evidence type="ECO:0000313" key="3">
    <source>
        <dbReference type="Proteomes" id="UP000035648"/>
    </source>
</evidence>
<dbReference type="EMBL" id="CP011213">
    <property type="protein sequence ID" value="AKM82279.1"/>
    <property type="molecule type" value="Genomic_DNA"/>
</dbReference>
<keyword evidence="1" id="KW-1133">Transmembrane helix</keyword>
<keyword evidence="1" id="KW-0812">Transmembrane</keyword>
<gene>
    <name evidence="2" type="ORF">UT28_C0001G0474</name>
</gene>
<accession>A0A0G4B363</accession>
<name>A0A0G4B363_9BACT</name>
<evidence type="ECO:0000313" key="2">
    <source>
        <dbReference type="EMBL" id="AKM82279.1"/>
    </source>
</evidence>